<keyword evidence="5 6" id="KW-0472">Membrane</keyword>
<feature type="transmembrane region" description="Helical" evidence="6">
    <location>
        <begin position="274"/>
        <end position="302"/>
    </location>
</feature>
<protein>
    <submittedName>
        <fullName evidence="8">Transporter</fullName>
    </submittedName>
</protein>
<keyword evidence="2" id="KW-1003">Cell membrane</keyword>
<evidence type="ECO:0000256" key="1">
    <source>
        <dbReference type="ARBA" id="ARBA00004651"/>
    </source>
</evidence>
<dbReference type="RefSeq" id="WP_068752363.1">
    <property type="nucleotide sequence ID" value="NZ_MBQD01000024.1"/>
</dbReference>
<dbReference type="Proteomes" id="UP000093501">
    <property type="component" value="Unassembled WGS sequence"/>
</dbReference>
<dbReference type="PANTHER" id="PTHR33406:SF13">
    <property type="entry name" value="MEMBRANE PROTEIN YDFJ"/>
    <property type="match status" value="1"/>
</dbReference>
<evidence type="ECO:0000256" key="2">
    <source>
        <dbReference type="ARBA" id="ARBA00022475"/>
    </source>
</evidence>
<dbReference type="InterPro" id="IPR050545">
    <property type="entry name" value="Mycobact_MmpL"/>
</dbReference>
<evidence type="ECO:0000259" key="7">
    <source>
        <dbReference type="PROSITE" id="PS50156"/>
    </source>
</evidence>
<name>A0A1C0AIY4_9ACTN</name>
<feature type="transmembrane region" description="Helical" evidence="6">
    <location>
        <begin position="587"/>
        <end position="611"/>
    </location>
</feature>
<evidence type="ECO:0000313" key="8">
    <source>
        <dbReference type="EMBL" id="OCL32015.1"/>
    </source>
</evidence>
<feature type="domain" description="SSD" evidence="7">
    <location>
        <begin position="206"/>
        <end position="331"/>
    </location>
</feature>
<evidence type="ECO:0000313" key="9">
    <source>
        <dbReference type="Proteomes" id="UP000093501"/>
    </source>
</evidence>
<dbReference type="InterPro" id="IPR027417">
    <property type="entry name" value="P-loop_NTPase"/>
</dbReference>
<feature type="transmembrane region" description="Helical" evidence="6">
    <location>
        <begin position="206"/>
        <end position="227"/>
    </location>
</feature>
<feature type="transmembrane region" description="Helical" evidence="6">
    <location>
        <begin position="522"/>
        <end position="542"/>
    </location>
</feature>
<dbReference type="PROSITE" id="PS50156">
    <property type="entry name" value="SSD"/>
    <property type="match status" value="1"/>
</dbReference>
<comment type="subcellular location">
    <subcellularLocation>
        <location evidence="1">Cell membrane</location>
        <topology evidence="1">Multi-pass membrane protein</topology>
    </subcellularLocation>
</comment>
<reference evidence="9" key="1">
    <citation type="submission" date="2016-07" db="EMBL/GenBank/DDBJ databases">
        <authorList>
            <person name="Florea S."/>
            <person name="Webb J.S."/>
            <person name="Jaromczyk J."/>
            <person name="Schardl C.L."/>
        </authorList>
    </citation>
    <scope>NUCLEOTIDE SEQUENCE [LARGE SCALE GENOMIC DNA]</scope>
    <source>
        <strain evidence="9">IPBSL-7</strain>
    </source>
</reference>
<comment type="caution">
    <text evidence="8">The sequence shown here is derived from an EMBL/GenBank/DDBJ whole genome shotgun (WGS) entry which is preliminary data.</text>
</comment>
<feature type="transmembrane region" description="Helical" evidence="6">
    <location>
        <begin position="632"/>
        <end position="654"/>
    </location>
</feature>
<sequence length="886" mass="92728">MSAWLYAVGRWCYRRRLTVIALWLSLLALLGVSAGLWMGSFNNAFEIPSSRSQEALDKLRMTFPQGAALSALAVVVAPEGQQVAESREQIEAAVADFDDLPMVEAATSPWNEYVDGLISDSGRAAIIQLSLDFGGEAPTEEQLAPITDVAEDLEAAMPAGTQVSMGGEAYNIELPHLSIIEGIGLIIALVVLAVVLGSLIAAGLPLLTAVTGVGIAMALMLLLTRIFDINSTTPLLSVMLGLAVGIDYALFILSRHRDQLRDGLDPEESAGRAVGTSGSAVVFAGLTVFIALLGLGVANIPFLTVMGIFAAVTVAVAVVIALTFLPALMGLLGERMRPKPRAAGAAKRPGRTGLFAWWVGVTTTHPVATIVTVVAALVALTLPVLGLQVSLPNAGQQRPDQPARIAYDLLSEHFGPGVNGPLIVTADIIGSTDPLGLMASLKDDIEGIDGVAQVPLATPNQNADTGLIQVVPESGPDDPATADLVRALMERQDHWLAEYGVETDVTGLTAVQIDISEKLTAALLPFGVLVVGLSLVLLAAVFRSVWVPIKATVGYLLSVGAAFGATALVFNFGVAKEVVNLERPMPVISFLPILLMGILFGLAMDYEVFLVSRMREEYVHGKSPLEAIRGGFVASGPVVMAAAVIMIAVFAFFVPEGMGAIKAIAFALAVGVAVDAFLVRMTLVPAVLTLLGEKAWWLPAWLDRILPTFDVEGEVLSTEMALKDWPGDGSVLFADQLAVAGVVGPLDLRLVPGNVIGMVGPTGARTGAALALSGRLETTGGRARVAGALLPEAAGAARRRVSYLDLAHVDDPARALAAMRPGKVVFIDSVDLITSPEAHAALDSLMDRVRADGAVVLCAAVEDHLTDHQLDGVFAAPSAAHEETRA</sequence>
<dbReference type="SUPFAM" id="SSF52540">
    <property type="entry name" value="P-loop containing nucleoside triphosphate hydrolases"/>
    <property type="match status" value="1"/>
</dbReference>
<feature type="transmembrane region" description="Helical" evidence="6">
    <location>
        <begin position="660"/>
        <end position="679"/>
    </location>
</feature>
<feature type="transmembrane region" description="Helical" evidence="6">
    <location>
        <begin position="354"/>
        <end position="382"/>
    </location>
</feature>
<dbReference type="InterPro" id="IPR004869">
    <property type="entry name" value="MMPL_dom"/>
</dbReference>
<evidence type="ECO:0000256" key="3">
    <source>
        <dbReference type="ARBA" id="ARBA00022692"/>
    </source>
</evidence>
<feature type="transmembrane region" description="Helical" evidence="6">
    <location>
        <begin position="179"/>
        <end position="199"/>
    </location>
</feature>
<dbReference type="GO" id="GO:0005886">
    <property type="term" value="C:plasma membrane"/>
    <property type="evidence" value="ECO:0007669"/>
    <property type="project" value="UniProtKB-SubCell"/>
</dbReference>
<evidence type="ECO:0000256" key="5">
    <source>
        <dbReference type="ARBA" id="ARBA00023136"/>
    </source>
</evidence>
<feature type="transmembrane region" description="Helical" evidence="6">
    <location>
        <begin position="554"/>
        <end position="575"/>
    </location>
</feature>
<proteinExistence type="predicted"/>
<dbReference type="AlphaFoldDB" id="A0A1C0AIY4"/>
<dbReference type="InterPro" id="IPR000731">
    <property type="entry name" value="SSD"/>
</dbReference>
<keyword evidence="9" id="KW-1185">Reference proteome</keyword>
<dbReference type="SUPFAM" id="SSF82866">
    <property type="entry name" value="Multidrug efflux transporter AcrB transmembrane domain"/>
    <property type="match status" value="2"/>
</dbReference>
<keyword evidence="3 6" id="KW-0812">Transmembrane</keyword>
<organism evidence="8 9">
    <name type="scientific">Tessaracoccus lapidicaptus</name>
    <dbReference type="NCBI Taxonomy" id="1427523"/>
    <lineage>
        <taxon>Bacteria</taxon>
        <taxon>Bacillati</taxon>
        <taxon>Actinomycetota</taxon>
        <taxon>Actinomycetes</taxon>
        <taxon>Propionibacteriales</taxon>
        <taxon>Propionibacteriaceae</taxon>
        <taxon>Tessaracoccus</taxon>
    </lineage>
</organism>
<evidence type="ECO:0000256" key="6">
    <source>
        <dbReference type="SAM" id="Phobius"/>
    </source>
</evidence>
<evidence type="ECO:0000256" key="4">
    <source>
        <dbReference type="ARBA" id="ARBA00022989"/>
    </source>
</evidence>
<gene>
    <name evidence="8" type="ORF">BCR15_08185</name>
</gene>
<keyword evidence="4 6" id="KW-1133">Transmembrane helix</keyword>
<dbReference type="PANTHER" id="PTHR33406">
    <property type="entry name" value="MEMBRANE PROTEIN MJ1562-RELATED"/>
    <property type="match status" value="1"/>
</dbReference>
<dbReference type="Gene3D" id="1.20.1640.10">
    <property type="entry name" value="Multidrug efflux transporter AcrB transmembrane domain"/>
    <property type="match status" value="2"/>
</dbReference>
<feature type="transmembrane region" description="Helical" evidence="6">
    <location>
        <begin position="308"/>
        <end position="333"/>
    </location>
</feature>
<dbReference type="EMBL" id="MBQD01000024">
    <property type="protein sequence ID" value="OCL32015.1"/>
    <property type="molecule type" value="Genomic_DNA"/>
</dbReference>
<feature type="transmembrane region" description="Helical" evidence="6">
    <location>
        <begin position="233"/>
        <end position="253"/>
    </location>
</feature>
<accession>A0A1C0AIY4</accession>
<dbReference type="Pfam" id="PF03176">
    <property type="entry name" value="MMPL"/>
    <property type="match status" value="2"/>
</dbReference>